<evidence type="ECO:0008006" key="4">
    <source>
        <dbReference type="Google" id="ProtNLM"/>
    </source>
</evidence>
<keyword evidence="1" id="KW-0812">Transmembrane</keyword>
<dbReference type="KEGG" id="tvl:FAZ95_37015"/>
<reference evidence="2 3" key="1">
    <citation type="submission" date="2019-05" db="EMBL/GenBank/DDBJ databases">
        <title>Burkholderia sp. DHOD12, isolated from subtropical forest soil.</title>
        <authorList>
            <person name="Gao Z.-H."/>
            <person name="Qiu L.-H."/>
        </authorList>
    </citation>
    <scope>NUCLEOTIDE SEQUENCE [LARGE SCALE GENOMIC DNA]</scope>
    <source>
        <strain evidence="2 3">DHOD12</strain>
    </source>
</reference>
<feature type="transmembrane region" description="Helical" evidence="1">
    <location>
        <begin position="39"/>
        <end position="60"/>
    </location>
</feature>
<name>A0A4P8J669_9BURK</name>
<proteinExistence type="predicted"/>
<evidence type="ECO:0000256" key="1">
    <source>
        <dbReference type="SAM" id="Phobius"/>
    </source>
</evidence>
<dbReference type="Proteomes" id="UP000298656">
    <property type="component" value="Chromosome 2"/>
</dbReference>
<protein>
    <recommendedName>
        <fullName evidence="4">DUF4760 domain-containing protein</fullName>
    </recommendedName>
</protein>
<keyword evidence="1" id="KW-0472">Membrane</keyword>
<keyword evidence="3" id="KW-1185">Reference proteome</keyword>
<dbReference type="EMBL" id="CP040078">
    <property type="protein sequence ID" value="QCP54499.1"/>
    <property type="molecule type" value="Genomic_DNA"/>
</dbReference>
<keyword evidence="1" id="KW-1133">Transmembrane helix</keyword>
<sequence>MSSLVYQLTATAAQVCSPVVATAAPESLLDVIDHWQTLVGAMFGGLFAVLAALIVAWMAARRERRIAASMVLPEVQQLTAAQLGLSRYLDKWALTEGTERNLAMCRQLVEQRPEVTALYTPMIGQLADIDPRLYSHLFQCQMTHRAFEQALASFEQHDRVFREREKRRAQALRTGEKPGQAFDEEHPHLFAMLDYYAGRALHGWAYCAAHAEFGAYFLDRLIFSRWPNVWHWCRMRLFPNDLDRRSATLLKTGQLSDAGEPE</sequence>
<evidence type="ECO:0000313" key="3">
    <source>
        <dbReference type="Proteomes" id="UP000298656"/>
    </source>
</evidence>
<accession>A0A4P8J669</accession>
<dbReference type="OrthoDB" id="9033431at2"/>
<dbReference type="AlphaFoldDB" id="A0A4P8J669"/>
<gene>
    <name evidence="2" type="ORF">FAZ95_37015</name>
</gene>
<evidence type="ECO:0000313" key="2">
    <source>
        <dbReference type="EMBL" id="QCP54499.1"/>
    </source>
</evidence>
<organism evidence="2 3">
    <name type="scientific">Trinickia violacea</name>
    <dbReference type="NCBI Taxonomy" id="2571746"/>
    <lineage>
        <taxon>Bacteria</taxon>
        <taxon>Pseudomonadati</taxon>
        <taxon>Pseudomonadota</taxon>
        <taxon>Betaproteobacteria</taxon>
        <taxon>Burkholderiales</taxon>
        <taxon>Burkholderiaceae</taxon>
        <taxon>Trinickia</taxon>
    </lineage>
</organism>